<dbReference type="InterPro" id="IPR001878">
    <property type="entry name" value="Znf_CCHC"/>
</dbReference>
<proteinExistence type="predicted"/>
<evidence type="ECO:0000313" key="5">
    <source>
        <dbReference type="Proteomes" id="UP000250235"/>
    </source>
</evidence>
<feature type="region of interest" description="Disordered" evidence="2">
    <location>
        <begin position="152"/>
        <end position="218"/>
    </location>
</feature>
<dbReference type="Proteomes" id="UP000250235">
    <property type="component" value="Unassembled WGS sequence"/>
</dbReference>
<gene>
    <name evidence="4" type="ORF">F511_37728</name>
</gene>
<evidence type="ECO:0000313" key="4">
    <source>
        <dbReference type="EMBL" id="KZV54084.1"/>
    </source>
</evidence>
<dbReference type="SMART" id="SM00343">
    <property type="entry name" value="ZnF_C2HC"/>
    <property type="match status" value="1"/>
</dbReference>
<feature type="domain" description="CCHC-type" evidence="3">
    <location>
        <begin position="241"/>
        <end position="256"/>
    </location>
</feature>
<dbReference type="OrthoDB" id="1746839at2759"/>
<keyword evidence="1" id="KW-0863">Zinc-finger</keyword>
<dbReference type="Gene3D" id="4.10.60.10">
    <property type="entry name" value="Zinc finger, CCHC-type"/>
    <property type="match status" value="1"/>
</dbReference>
<evidence type="ECO:0000259" key="3">
    <source>
        <dbReference type="PROSITE" id="PS50158"/>
    </source>
</evidence>
<dbReference type="GO" id="GO:0003676">
    <property type="term" value="F:nucleic acid binding"/>
    <property type="evidence" value="ECO:0007669"/>
    <property type="project" value="InterPro"/>
</dbReference>
<keyword evidence="1" id="KW-0862">Zinc</keyword>
<name>A0A2Z7D397_9LAMI</name>
<dbReference type="PROSITE" id="PS50158">
    <property type="entry name" value="ZF_CCHC"/>
    <property type="match status" value="1"/>
</dbReference>
<accession>A0A2Z7D397</accession>
<organism evidence="4 5">
    <name type="scientific">Dorcoceras hygrometricum</name>
    <dbReference type="NCBI Taxonomy" id="472368"/>
    <lineage>
        <taxon>Eukaryota</taxon>
        <taxon>Viridiplantae</taxon>
        <taxon>Streptophyta</taxon>
        <taxon>Embryophyta</taxon>
        <taxon>Tracheophyta</taxon>
        <taxon>Spermatophyta</taxon>
        <taxon>Magnoliopsida</taxon>
        <taxon>eudicotyledons</taxon>
        <taxon>Gunneridae</taxon>
        <taxon>Pentapetalae</taxon>
        <taxon>asterids</taxon>
        <taxon>lamiids</taxon>
        <taxon>Lamiales</taxon>
        <taxon>Gesneriaceae</taxon>
        <taxon>Didymocarpoideae</taxon>
        <taxon>Trichosporeae</taxon>
        <taxon>Loxocarpinae</taxon>
        <taxon>Dorcoceras</taxon>
    </lineage>
</organism>
<reference evidence="4 5" key="1">
    <citation type="journal article" date="2015" name="Proc. Natl. Acad. Sci. U.S.A.">
        <title>The resurrection genome of Boea hygrometrica: A blueprint for survival of dehydration.</title>
        <authorList>
            <person name="Xiao L."/>
            <person name="Yang G."/>
            <person name="Zhang L."/>
            <person name="Yang X."/>
            <person name="Zhao S."/>
            <person name="Ji Z."/>
            <person name="Zhou Q."/>
            <person name="Hu M."/>
            <person name="Wang Y."/>
            <person name="Chen M."/>
            <person name="Xu Y."/>
            <person name="Jin H."/>
            <person name="Xiao X."/>
            <person name="Hu G."/>
            <person name="Bao F."/>
            <person name="Hu Y."/>
            <person name="Wan P."/>
            <person name="Li L."/>
            <person name="Deng X."/>
            <person name="Kuang T."/>
            <person name="Xiang C."/>
            <person name="Zhu J.K."/>
            <person name="Oliver M.J."/>
            <person name="He Y."/>
        </authorList>
    </citation>
    <scope>NUCLEOTIDE SEQUENCE [LARGE SCALE GENOMIC DNA]</scope>
    <source>
        <strain evidence="5">cv. XS01</strain>
    </source>
</reference>
<dbReference type="AlphaFoldDB" id="A0A2Z7D397"/>
<dbReference type="EMBL" id="KQ989620">
    <property type="protein sequence ID" value="KZV54084.1"/>
    <property type="molecule type" value="Genomic_DNA"/>
</dbReference>
<sequence length="400" mass="43933">MTGRVGLARALFRVGKFSLFVRISPSCFQLRAGRYISVSTGKSNLSSLYTMHSKSAGGNHWSVIFRVRQTITSRWSSDTKNQSITTPMIALDFSGTKNQSAGHNVALKQIAGMSGRGRGRRGERRGSTTEEVSSGGPACVIVVITPPVEQLVRQSSQGSGHSSGQGPSHWNSQKGFRDKQKRQASQFKKQKSPKRPKTDQKESLEQQPQPSNLAPRMNIKPTCPTCNKKHVGQCIVGQDGCYRCGIQGHNARKCPKLKRPIDSIKRVVEADQETPATAKVSGKIRMFSMLSSTLIISIISVHSLIPELFQFSLRLAYFLELIVSTAEFPVTISCCICSPSAVAIVHHQLLHLFTISCCNCSPSAVAFVCIQLIVKISLTSVLRQQYYRLATSEFPNSSNM</sequence>
<feature type="region of interest" description="Disordered" evidence="2">
    <location>
        <begin position="108"/>
        <end position="135"/>
    </location>
</feature>
<evidence type="ECO:0000256" key="2">
    <source>
        <dbReference type="SAM" id="MobiDB-lite"/>
    </source>
</evidence>
<evidence type="ECO:0000256" key="1">
    <source>
        <dbReference type="PROSITE-ProRule" id="PRU00047"/>
    </source>
</evidence>
<dbReference type="GO" id="GO:0008270">
    <property type="term" value="F:zinc ion binding"/>
    <property type="evidence" value="ECO:0007669"/>
    <property type="project" value="UniProtKB-KW"/>
</dbReference>
<keyword evidence="1" id="KW-0479">Metal-binding</keyword>
<keyword evidence="5" id="KW-1185">Reference proteome</keyword>
<feature type="compositionally biased region" description="Low complexity" evidence="2">
    <location>
        <begin position="154"/>
        <end position="169"/>
    </location>
</feature>
<protein>
    <recommendedName>
        <fullName evidence="3">CCHC-type domain-containing protein</fullName>
    </recommendedName>
</protein>